<reference evidence="1 2" key="1">
    <citation type="submission" date="2022-03" db="EMBL/GenBank/DDBJ databases">
        <title>Complete genome sequence of Lysobacter capsici VKM B-2533 and Lysobacter gummosus 10.1.1, promising sources of lytic agents.</title>
        <authorList>
            <person name="Tarlachkov S.V."/>
            <person name="Kudryakova I.V."/>
            <person name="Afoshin A.S."/>
            <person name="Leontyevskaya E.A."/>
            <person name="Leontyevskaya N.V."/>
        </authorList>
    </citation>
    <scope>NUCLEOTIDE SEQUENCE [LARGE SCALE GENOMIC DNA]</scope>
    <source>
        <strain evidence="1 2">10.1.1</strain>
    </source>
</reference>
<keyword evidence="2" id="KW-1185">Reference proteome</keyword>
<dbReference type="EMBL" id="CP093547">
    <property type="protein sequence ID" value="UNP30615.1"/>
    <property type="molecule type" value="Genomic_DNA"/>
</dbReference>
<gene>
    <name evidence="1" type="ORF">MOV92_04945</name>
</gene>
<sequence length="104" mass="12040">MALIIFLVIALTMFSVHGQEKSRALEAASVARTKFISDLGKLKKTDWEWQEYISNADNYNIGISENKGNYVVVFSPREKGIRGGVYEYWIRRSDLKVVRFRGYE</sequence>
<dbReference type="Proteomes" id="UP000829194">
    <property type="component" value="Chromosome"/>
</dbReference>
<evidence type="ECO:0000313" key="2">
    <source>
        <dbReference type="Proteomes" id="UP000829194"/>
    </source>
</evidence>
<evidence type="ECO:0000313" key="1">
    <source>
        <dbReference type="EMBL" id="UNP30615.1"/>
    </source>
</evidence>
<organism evidence="1 2">
    <name type="scientific">Lysobacter gummosus</name>
    <dbReference type="NCBI Taxonomy" id="262324"/>
    <lineage>
        <taxon>Bacteria</taxon>
        <taxon>Pseudomonadati</taxon>
        <taxon>Pseudomonadota</taxon>
        <taxon>Gammaproteobacteria</taxon>
        <taxon>Lysobacterales</taxon>
        <taxon>Lysobacteraceae</taxon>
        <taxon>Lysobacter</taxon>
    </lineage>
</organism>
<name>A0ABY3XG50_9GAMM</name>
<proteinExistence type="predicted"/>
<dbReference type="RefSeq" id="WP_148648750.1">
    <property type="nucleotide sequence ID" value="NZ_CP011131.1"/>
</dbReference>
<evidence type="ECO:0008006" key="3">
    <source>
        <dbReference type="Google" id="ProtNLM"/>
    </source>
</evidence>
<protein>
    <recommendedName>
        <fullName evidence="3">Transmembrane protein</fullName>
    </recommendedName>
</protein>
<accession>A0ABY3XG50</accession>